<accession>A0A2A2KCE8</accession>
<reference evidence="7 8" key="1">
    <citation type="journal article" date="2017" name="Curr. Biol.">
        <title>Genome architecture and evolution of a unichromosomal asexual nematode.</title>
        <authorList>
            <person name="Fradin H."/>
            <person name="Zegar C."/>
            <person name="Gutwein M."/>
            <person name="Lucas J."/>
            <person name="Kovtun M."/>
            <person name="Corcoran D."/>
            <person name="Baugh L.R."/>
            <person name="Kiontke K."/>
            <person name="Gunsalus K."/>
            <person name="Fitch D.H."/>
            <person name="Piano F."/>
        </authorList>
    </citation>
    <scope>NUCLEOTIDE SEQUENCE [LARGE SCALE GENOMIC DNA]</scope>
    <source>
        <strain evidence="7">PF1309</strain>
    </source>
</reference>
<dbReference type="Gene3D" id="1.10.510.10">
    <property type="entry name" value="Transferase(Phosphotransferase) domain 1"/>
    <property type="match status" value="1"/>
</dbReference>
<keyword evidence="1" id="KW-0808">Transferase</keyword>
<dbReference type="GO" id="GO:0005524">
    <property type="term" value="F:ATP binding"/>
    <property type="evidence" value="ECO:0007669"/>
    <property type="project" value="UniProtKB-UniRule"/>
</dbReference>
<evidence type="ECO:0000259" key="6">
    <source>
        <dbReference type="PROSITE" id="PS50011"/>
    </source>
</evidence>
<keyword evidence="8" id="KW-1185">Reference proteome</keyword>
<name>A0A2A2KCE8_9BILA</name>
<evidence type="ECO:0000256" key="3">
    <source>
        <dbReference type="ARBA" id="ARBA00022777"/>
    </source>
</evidence>
<dbReference type="AlphaFoldDB" id="A0A2A2KCE8"/>
<evidence type="ECO:0000256" key="4">
    <source>
        <dbReference type="ARBA" id="ARBA00022840"/>
    </source>
</evidence>
<feature type="domain" description="Protein kinase" evidence="6">
    <location>
        <begin position="31"/>
        <end position="387"/>
    </location>
</feature>
<evidence type="ECO:0000256" key="1">
    <source>
        <dbReference type="ARBA" id="ARBA00022679"/>
    </source>
</evidence>
<evidence type="ECO:0000256" key="5">
    <source>
        <dbReference type="PROSITE-ProRule" id="PRU10141"/>
    </source>
</evidence>
<dbReference type="InterPro" id="IPR011009">
    <property type="entry name" value="Kinase-like_dom_sf"/>
</dbReference>
<dbReference type="InterPro" id="IPR017441">
    <property type="entry name" value="Protein_kinase_ATP_BS"/>
</dbReference>
<keyword evidence="3" id="KW-0418">Kinase</keyword>
<dbReference type="Pfam" id="PF00069">
    <property type="entry name" value="Pkinase"/>
    <property type="match status" value="2"/>
</dbReference>
<evidence type="ECO:0000256" key="2">
    <source>
        <dbReference type="ARBA" id="ARBA00022741"/>
    </source>
</evidence>
<dbReference type="PROSITE" id="PS00107">
    <property type="entry name" value="PROTEIN_KINASE_ATP"/>
    <property type="match status" value="1"/>
</dbReference>
<dbReference type="GO" id="GO:0005634">
    <property type="term" value="C:nucleus"/>
    <property type="evidence" value="ECO:0007669"/>
    <property type="project" value="TreeGrafter"/>
</dbReference>
<dbReference type="SUPFAM" id="SSF56112">
    <property type="entry name" value="Protein kinase-like (PK-like)"/>
    <property type="match status" value="1"/>
</dbReference>
<dbReference type="OrthoDB" id="5864419at2759"/>
<keyword evidence="4 5" id="KW-0067">ATP-binding</keyword>
<dbReference type="Gene3D" id="3.30.200.20">
    <property type="entry name" value="Phosphorylase Kinase, domain 1"/>
    <property type="match status" value="1"/>
</dbReference>
<proteinExistence type="predicted"/>
<dbReference type="InterPro" id="IPR000719">
    <property type="entry name" value="Prot_kinase_dom"/>
</dbReference>
<gene>
    <name evidence="7" type="ORF">WR25_15086</name>
</gene>
<comment type="caution">
    <text evidence="7">The sequence shown here is derived from an EMBL/GenBank/DDBJ whole genome shotgun (WGS) entry which is preliminary data.</text>
</comment>
<protein>
    <recommendedName>
        <fullName evidence="6">Protein kinase domain-containing protein</fullName>
    </recommendedName>
</protein>
<sequence>MENNEEVQSNNISITLPANCEVHPEKILQAFRFEKELGHGSFGKVFSVTHGGTQKYAMKVTNLNEKEENNQIDSSNIDREKENLDICNNESSNIVGYYGGVTIPDNSNENNMNMEVVDSGSNIADPNSNGMMEDMEIEENQVAEIPNEPQIGDEPTQGNSENSNYQEIPVAPEDIPLVEHLAEQNQEIMAEQNQEIMTYISISFVFLKLCRETLRTWLNRSNSSREKRGMLSMKPWVYQLVDGPENILIDFEGSIKIGDLGLSRQVDCNEEFSMSNNDNDENPIPVGPIENLTRGVGTLYYQSPEMEMGHLYDTKADIYVVGLICHEMFAVVDSLEKLYSAYSAIRDGTYSGILMDRPEELIFIKWLTANNSDDRPTAEQVLSSPYLLPE</sequence>
<organism evidence="7 8">
    <name type="scientific">Diploscapter pachys</name>
    <dbReference type="NCBI Taxonomy" id="2018661"/>
    <lineage>
        <taxon>Eukaryota</taxon>
        <taxon>Metazoa</taxon>
        <taxon>Ecdysozoa</taxon>
        <taxon>Nematoda</taxon>
        <taxon>Chromadorea</taxon>
        <taxon>Rhabditida</taxon>
        <taxon>Rhabditina</taxon>
        <taxon>Rhabditomorpha</taxon>
        <taxon>Rhabditoidea</taxon>
        <taxon>Rhabditidae</taxon>
        <taxon>Diploscapter</taxon>
    </lineage>
</organism>
<dbReference type="STRING" id="2018661.A0A2A2KCE8"/>
<dbReference type="PROSITE" id="PS50011">
    <property type="entry name" value="PROTEIN_KINASE_DOM"/>
    <property type="match status" value="1"/>
</dbReference>
<feature type="binding site" evidence="5">
    <location>
        <position position="59"/>
    </location>
    <ligand>
        <name>ATP</name>
        <dbReference type="ChEBI" id="CHEBI:30616"/>
    </ligand>
</feature>
<dbReference type="Proteomes" id="UP000218231">
    <property type="component" value="Unassembled WGS sequence"/>
</dbReference>
<evidence type="ECO:0000313" key="7">
    <source>
        <dbReference type="EMBL" id="PAV71548.1"/>
    </source>
</evidence>
<dbReference type="PANTHER" id="PTHR11042">
    <property type="entry name" value="EUKARYOTIC TRANSLATION INITIATION FACTOR 2-ALPHA KINASE EIF2-ALPHA KINASE -RELATED"/>
    <property type="match status" value="1"/>
</dbReference>
<dbReference type="EMBL" id="LIAE01008988">
    <property type="protein sequence ID" value="PAV71548.1"/>
    <property type="molecule type" value="Genomic_DNA"/>
</dbReference>
<evidence type="ECO:0000313" key="8">
    <source>
        <dbReference type="Proteomes" id="UP000218231"/>
    </source>
</evidence>
<keyword evidence="2 5" id="KW-0547">Nucleotide-binding</keyword>
<dbReference type="GO" id="GO:0005737">
    <property type="term" value="C:cytoplasm"/>
    <property type="evidence" value="ECO:0007669"/>
    <property type="project" value="TreeGrafter"/>
</dbReference>
<dbReference type="GO" id="GO:0004672">
    <property type="term" value="F:protein kinase activity"/>
    <property type="evidence" value="ECO:0007669"/>
    <property type="project" value="InterPro"/>
</dbReference>
<dbReference type="InterPro" id="IPR050339">
    <property type="entry name" value="CC_SR_Kinase"/>
</dbReference>